<reference evidence="2" key="1">
    <citation type="submission" date="2023-03" db="EMBL/GenBank/DDBJ databases">
        <title>Massive genome expansion in bonnet fungi (Mycena s.s.) driven by repeated elements and novel gene families across ecological guilds.</title>
        <authorList>
            <consortium name="Lawrence Berkeley National Laboratory"/>
            <person name="Harder C.B."/>
            <person name="Miyauchi S."/>
            <person name="Viragh M."/>
            <person name="Kuo A."/>
            <person name="Thoen E."/>
            <person name="Andreopoulos B."/>
            <person name="Lu D."/>
            <person name="Skrede I."/>
            <person name="Drula E."/>
            <person name="Henrissat B."/>
            <person name="Morin E."/>
            <person name="Kohler A."/>
            <person name="Barry K."/>
            <person name="LaButti K."/>
            <person name="Morin E."/>
            <person name="Salamov A."/>
            <person name="Lipzen A."/>
            <person name="Mereny Z."/>
            <person name="Hegedus B."/>
            <person name="Baldrian P."/>
            <person name="Stursova M."/>
            <person name="Weitz H."/>
            <person name="Taylor A."/>
            <person name="Grigoriev I.V."/>
            <person name="Nagy L.G."/>
            <person name="Martin F."/>
            <person name="Kauserud H."/>
        </authorList>
    </citation>
    <scope>NUCLEOTIDE SEQUENCE</scope>
    <source>
        <strain evidence="2">CBHHK188m</strain>
    </source>
</reference>
<evidence type="ECO:0000256" key="1">
    <source>
        <dbReference type="SAM" id="MobiDB-lite"/>
    </source>
</evidence>
<dbReference type="Proteomes" id="UP001215280">
    <property type="component" value="Unassembled WGS sequence"/>
</dbReference>
<proteinExistence type="predicted"/>
<comment type="caution">
    <text evidence="2">The sequence shown here is derived from an EMBL/GenBank/DDBJ whole genome shotgun (WGS) entry which is preliminary data.</text>
</comment>
<evidence type="ECO:0000313" key="2">
    <source>
        <dbReference type="EMBL" id="KAJ7780739.1"/>
    </source>
</evidence>
<protein>
    <submittedName>
        <fullName evidence="2">Uncharacterized protein</fullName>
    </submittedName>
</protein>
<feature type="region of interest" description="Disordered" evidence="1">
    <location>
        <begin position="78"/>
        <end position="178"/>
    </location>
</feature>
<dbReference type="EMBL" id="JARJLG010000005">
    <property type="protein sequence ID" value="KAJ7780739.1"/>
    <property type="molecule type" value="Genomic_DNA"/>
</dbReference>
<evidence type="ECO:0000313" key="3">
    <source>
        <dbReference type="Proteomes" id="UP001215280"/>
    </source>
</evidence>
<dbReference type="AlphaFoldDB" id="A0AAD7K8P8"/>
<feature type="compositionally biased region" description="Pro residues" evidence="1">
    <location>
        <begin position="101"/>
        <end position="126"/>
    </location>
</feature>
<sequence length="178" mass="18753">MNVVSEFLTQSYEAAFGSQDIPWAEVAREPGKYYDTVQFPLGFPSSGLAELSRDGWYDLAETLSSVAGPGTSGFFCKVLGPSPAPDDGLAPSLPPGGEVVPPRPSCSPSLGLPPRPSHSPSPPPPVSSRSPSPAVPQGGPKNWGRKRRAQDDDATPAPPQGEEAPKKRARKTPPLEML</sequence>
<name>A0AAD7K8P8_9AGAR</name>
<keyword evidence="3" id="KW-1185">Reference proteome</keyword>
<organism evidence="2 3">
    <name type="scientific">Mycena maculata</name>
    <dbReference type="NCBI Taxonomy" id="230809"/>
    <lineage>
        <taxon>Eukaryota</taxon>
        <taxon>Fungi</taxon>
        <taxon>Dikarya</taxon>
        <taxon>Basidiomycota</taxon>
        <taxon>Agaricomycotina</taxon>
        <taxon>Agaricomycetes</taxon>
        <taxon>Agaricomycetidae</taxon>
        <taxon>Agaricales</taxon>
        <taxon>Marasmiineae</taxon>
        <taxon>Mycenaceae</taxon>
        <taxon>Mycena</taxon>
    </lineage>
</organism>
<gene>
    <name evidence="2" type="ORF">DFH07DRAFT_438926</name>
</gene>
<accession>A0AAD7K8P8</accession>